<evidence type="ECO:0000256" key="1">
    <source>
        <dbReference type="SAM" id="MobiDB-lite"/>
    </source>
</evidence>
<name>A0ABN8YU53_RANTA</name>
<feature type="region of interest" description="Disordered" evidence="1">
    <location>
        <begin position="1"/>
        <end position="83"/>
    </location>
</feature>
<evidence type="ECO:0000313" key="3">
    <source>
        <dbReference type="Proteomes" id="UP001176941"/>
    </source>
</evidence>
<accession>A0ABN8YU53</accession>
<dbReference type="Proteomes" id="UP001176941">
    <property type="component" value="Chromosome 21"/>
</dbReference>
<evidence type="ECO:0000313" key="2">
    <source>
        <dbReference type="EMBL" id="CAI9163938.1"/>
    </source>
</evidence>
<reference evidence="2" key="1">
    <citation type="submission" date="2023-04" db="EMBL/GenBank/DDBJ databases">
        <authorList>
            <consortium name="ELIXIR-Norway"/>
        </authorList>
    </citation>
    <scope>NUCLEOTIDE SEQUENCE [LARGE SCALE GENOMIC DNA]</scope>
</reference>
<keyword evidence="3" id="KW-1185">Reference proteome</keyword>
<proteinExistence type="predicted"/>
<gene>
    <name evidence="2" type="ORF">MRATA1EN1_LOCUS12900</name>
</gene>
<organism evidence="2 3">
    <name type="scientific">Rangifer tarandus platyrhynchus</name>
    <name type="common">Svalbard reindeer</name>
    <dbReference type="NCBI Taxonomy" id="3082113"/>
    <lineage>
        <taxon>Eukaryota</taxon>
        <taxon>Metazoa</taxon>
        <taxon>Chordata</taxon>
        <taxon>Craniata</taxon>
        <taxon>Vertebrata</taxon>
        <taxon>Euteleostomi</taxon>
        <taxon>Mammalia</taxon>
        <taxon>Eutheria</taxon>
        <taxon>Laurasiatheria</taxon>
        <taxon>Artiodactyla</taxon>
        <taxon>Ruminantia</taxon>
        <taxon>Pecora</taxon>
        <taxon>Cervidae</taxon>
        <taxon>Odocoileinae</taxon>
        <taxon>Rangifer</taxon>
    </lineage>
</organism>
<sequence>MPPGPRRIKSAACPEVGDQLPSDQGGELGFSGQTQRHHKGPQTCRREDSDLLQEVSVKRRATKPVSPSLCLAPEGPGARDLRQETPVRALQGRESDAVLCVELKHPPRLSPGDLYGVPGALGLVCSPQNCIRSKCKGLICQESMQQPRSLVERGGERCSFPESFLLLPFTLADQAALPAFGFR</sequence>
<dbReference type="EMBL" id="OX459957">
    <property type="protein sequence ID" value="CAI9163938.1"/>
    <property type="molecule type" value="Genomic_DNA"/>
</dbReference>
<protein>
    <submittedName>
        <fullName evidence="2">Uncharacterized protein</fullName>
    </submittedName>
</protein>